<organism evidence="2 3">
    <name type="scientific">Colletotrichum musicola</name>
    <dbReference type="NCBI Taxonomy" id="2175873"/>
    <lineage>
        <taxon>Eukaryota</taxon>
        <taxon>Fungi</taxon>
        <taxon>Dikarya</taxon>
        <taxon>Ascomycota</taxon>
        <taxon>Pezizomycotina</taxon>
        <taxon>Sordariomycetes</taxon>
        <taxon>Hypocreomycetidae</taxon>
        <taxon>Glomerellales</taxon>
        <taxon>Glomerellaceae</taxon>
        <taxon>Colletotrichum</taxon>
        <taxon>Colletotrichum orchidearum species complex</taxon>
    </lineage>
</organism>
<dbReference type="EMBL" id="WIGM01000006">
    <property type="protein sequence ID" value="KAF6845078.1"/>
    <property type="molecule type" value="Genomic_DNA"/>
</dbReference>
<dbReference type="Proteomes" id="UP000639643">
    <property type="component" value="Unassembled WGS sequence"/>
</dbReference>
<feature type="region of interest" description="Disordered" evidence="1">
    <location>
        <begin position="125"/>
        <end position="145"/>
    </location>
</feature>
<comment type="caution">
    <text evidence="2">The sequence shown here is derived from an EMBL/GenBank/DDBJ whole genome shotgun (WGS) entry which is preliminary data.</text>
</comment>
<reference evidence="2" key="1">
    <citation type="journal article" date="2020" name="Phytopathology">
        <title>Genome Sequence Resources of Colletotrichum truncatum, C. plurivorum, C. musicola, and C. sojae: Four Species Pathogenic to Soybean (Glycine max).</title>
        <authorList>
            <person name="Rogerio F."/>
            <person name="Boufleur T.R."/>
            <person name="Ciampi-Guillardi M."/>
            <person name="Sukno S.A."/>
            <person name="Thon M.R."/>
            <person name="Massola Junior N.S."/>
            <person name="Baroncelli R."/>
        </authorList>
    </citation>
    <scope>NUCLEOTIDE SEQUENCE</scope>
    <source>
        <strain evidence="2">LFN0074</strain>
    </source>
</reference>
<name>A0A8H6NYY3_9PEZI</name>
<evidence type="ECO:0000313" key="3">
    <source>
        <dbReference type="Proteomes" id="UP000639643"/>
    </source>
</evidence>
<evidence type="ECO:0000256" key="1">
    <source>
        <dbReference type="SAM" id="MobiDB-lite"/>
    </source>
</evidence>
<sequence length="145" mass="16283">MRRFSHEVAFNGYGELSPEQHLATPTPSCLLSLYRLAPRPDEKQQHWRITKPKETIRSFKGNLRSSTLQRQGCLAGRHTTPFISPAFDYPTLPGFIPNSKTDDAGFLLLSLAVISARRAGREAWHTETELPTSSPGRNTCPFCSR</sequence>
<dbReference type="AlphaFoldDB" id="A0A8H6NYY3"/>
<protein>
    <submittedName>
        <fullName evidence="2">Uncharacterized protein</fullName>
    </submittedName>
</protein>
<keyword evidence="3" id="KW-1185">Reference proteome</keyword>
<proteinExistence type="predicted"/>
<gene>
    <name evidence="2" type="ORF">CMUS01_00467</name>
</gene>
<evidence type="ECO:0000313" key="2">
    <source>
        <dbReference type="EMBL" id="KAF6845078.1"/>
    </source>
</evidence>
<accession>A0A8H6NYY3</accession>